<evidence type="ECO:0000256" key="1">
    <source>
        <dbReference type="SAM" id="Coils"/>
    </source>
</evidence>
<organism evidence="3">
    <name type="scientific">uncultured Aureispira sp</name>
    <dbReference type="NCBI Taxonomy" id="1331704"/>
    <lineage>
        <taxon>Bacteria</taxon>
        <taxon>Pseudomonadati</taxon>
        <taxon>Bacteroidota</taxon>
        <taxon>Saprospiria</taxon>
        <taxon>Saprospirales</taxon>
        <taxon>Saprospiraceae</taxon>
        <taxon>Aureispira</taxon>
        <taxon>environmental samples</taxon>
    </lineage>
</organism>
<reference evidence="3" key="1">
    <citation type="submission" date="2020-01" db="EMBL/GenBank/DDBJ databases">
        <authorList>
            <person name="Meier V. D."/>
            <person name="Meier V D."/>
        </authorList>
    </citation>
    <scope>NUCLEOTIDE SEQUENCE</scope>
    <source>
        <strain evidence="3">HLG_WM_MAG_10</strain>
    </source>
</reference>
<sequence length="206" mass="24550">MTFIEAIQADWIFYVVNILVFVVVVLVTWLYVRGQQMEAIAKLQAQIQQIQLQQNDKLFSLEDEYKLKKERLRLILKDMEAQLKAKDVNMLQSRRNELSNVFVMEYRETMHRYARLADQYYELHPPKYQEFVRNYIFPFLDTSRKVLAATNAPVVMTTLGEKAPIQYSYKDFDFAFDMIRKHPTFSFKKEMIAYLKALGFSKKDLD</sequence>
<name>A0A6S6S6N6_9BACT</name>
<evidence type="ECO:0000256" key="2">
    <source>
        <dbReference type="SAM" id="Phobius"/>
    </source>
</evidence>
<feature type="transmembrane region" description="Helical" evidence="2">
    <location>
        <begin position="12"/>
        <end position="32"/>
    </location>
</feature>
<keyword evidence="1" id="KW-0175">Coiled coil</keyword>
<keyword evidence="2" id="KW-1133">Transmembrane helix</keyword>
<keyword evidence="2" id="KW-0812">Transmembrane</keyword>
<proteinExistence type="predicted"/>
<gene>
    <name evidence="3" type="ORF">HELGO_WM10122</name>
</gene>
<dbReference type="EMBL" id="CACVAQ010000010">
    <property type="protein sequence ID" value="CAA6798767.1"/>
    <property type="molecule type" value="Genomic_DNA"/>
</dbReference>
<protein>
    <submittedName>
        <fullName evidence="3">Uncharacterized protein</fullName>
    </submittedName>
</protein>
<evidence type="ECO:0000313" key="3">
    <source>
        <dbReference type="EMBL" id="CAA6798767.1"/>
    </source>
</evidence>
<feature type="coiled-coil region" evidence="1">
    <location>
        <begin position="33"/>
        <end position="89"/>
    </location>
</feature>
<keyword evidence="2" id="KW-0472">Membrane</keyword>
<dbReference type="AlphaFoldDB" id="A0A6S6S6N6"/>
<accession>A0A6S6S6N6</accession>